<comment type="similarity">
    <text evidence="2">Belongs to the synaptotagmin family.</text>
</comment>
<evidence type="ECO:0000313" key="15">
    <source>
        <dbReference type="EMBL" id="KCW65425.1"/>
    </source>
</evidence>
<dbReference type="CDD" id="cd21677">
    <property type="entry name" value="SMP_SYT"/>
    <property type="match status" value="1"/>
</dbReference>
<accession>A0A059BIE5</accession>
<dbReference type="PROSITE" id="PS50004">
    <property type="entry name" value="C2"/>
    <property type="match status" value="2"/>
</dbReference>
<evidence type="ECO:0000256" key="4">
    <source>
        <dbReference type="ARBA" id="ARBA00022692"/>
    </source>
</evidence>
<dbReference type="InterPro" id="IPR000008">
    <property type="entry name" value="C2_dom"/>
</dbReference>
<keyword evidence="5" id="KW-0479">Metal-binding</keyword>
<keyword evidence="11 12" id="KW-0472">Membrane</keyword>
<evidence type="ECO:0000256" key="11">
    <source>
        <dbReference type="ARBA" id="ARBA00023136"/>
    </source>
</evidence>
<evidence type="ECO:0000259" key="14">
    <source>
        <dbReference type="PROSITE" id="PS51847"/>
    </source>
</evidence>
<feature type="domain" description="C2" evidence="13">
    <location>
        <begin position="240"/>
        <end position="363"/>
    </location>
</feature>
<keyword evidence="9" id="KW-0445">Lipid transport</keyword>
<name>A0A059BIE5_EUCGR</name>
<sequence length="540" mass="61473">MGFLSTIFGILGFAIGLPLGLVLGFYLFVYSQPKDVEEPVTTPLHKLDTSALQEILPEIPLWIKSPDYDRVDWLNKFILDMWPYLDRAICGNIRSMAEPMFAEYIGKYKIEAIEFEKLSLGTLPPTFHGMKVYETNEKELVMEPVIKWAGNPNIILGLRVLSLHIKIQLVDLQIFMAPRIKLKPLVPTFPCFANIVVSLMEKPHVDFGLKILGGDIMSIPGLYRFVQETIKKQIANMYLWPQTLEVPILDASTAAATQPVGILHVKVVRAMKLLKMDFLGASDPYVKLKLSGDRLPAKKTSIIRKNLNPEWNENFKFIVKDPQSQILHLQVFDWDKVGAHDRLGIQLVPLNLLKPHEKKEFVLDLMKHTDISDHQDKKRRGQLVVELTFVPFKEESGSFKELPNGYGRIESGIDKVSDDSALSGAGLLSVIVQGAEDVEGERHNNPYALVIFRGEKKKTKMLRKTRDPRWNEEFQFMLDEPPLSDKIHIAVMSKRTSISFRSKVGTMLISADCPLYLDHGLSSRLYNLHILKVRLHCRNL</sequence>
<evidence type="ECO:0000256" key="8">
    <source>
        <dbReference type="ARBA" id="ARBA00022989"/>
    </source>
</evidence>
<dbReference type="SUPFAM" id="SSF49562">
    <property type="entry name" value="C2 domain (Calcium/lipid-binding domain, CaLB)"/>
    <property type="match status" value="2"/>
</dbReference>
<dbReference type="GO" id="GO:0016020">
    <property type="term" value="C:membrane"/>
    <property type="evidence" value="ECO:0007669"/>
    <property type="project" value="UniProtKB-SubCell"/>
</dbReference>
<feature type="domain" description="SMP-LTD" evidence="14">
    <location>
        <begin position="67"/>
        <end position="249"/>
    </location>
</feature>
<dbReference type="EMBL" id="KK198759">
    <property type="protein sequence ID" value="KCW65425.1"/>
    <property type="molecule type" value="Genomic_DNA"/>
</dbReference>
<dbReference type="SMART" id="SM00239">
    <property type="entry name" value="C2"/>
    <property type="match status" value="2"/>
</dbReference>
<dbReference type="PANTHER" id="PTHR10774">
    <property type="entry name" value="EXTENDED SYNAPTOTAGMIN-RELATED"/>
    <property type="match status" value="1"/>
</dbReference>
<dbReference type="Gene3D" id="2.60.40.150">
    <property type="entry name" value="C2 domain"/>
    <property type="match status" value="2"/>
</dbReference>
<dbReference type="Pfam" id="PF17047">
    <property type="entry name" value="SMP_LBD"/>
    <property type="match status" value="1"/>
</dbReference>
<evidence type="ECO:0000256" key="1">
    <source>
        <dbReference type="ARBA" id="ARBA00004167"/>
    </source>
</evidence>
<gene>
    <name evidence="15" type="ORF">EUGRSUZ_G02846</name>
</gene>
<feature type="transmembrane region" description="Helical" evidence="12">
    <location>
        <begin position="7"/>
        <end position="29"/>
    </location>
</feature>
<keyword evidence="10" id="KW-0446">Lipid-binding</keyword>
<keyword evidence="4 12" id="KW-0812">Transmembrane</keyword>
<evidence type="ECO:0000256" key="7">
    <source>
        <dbReference type="ARBA" id="ARBA00022837"/>
    </source>
</evidence>
<dbReference type="AlphaFoldDB" id="A0A059BIE5"/>
<dbReference type="GO" id="GO:0006869">
    <property type="term" value="P:lipid transport"/>
    <property type="evidence" value="ECO:0007669"/>
    <property type="project" value="UniProtKB-KW"/>
</dbReference>
<proteinExistence type="inferred from homology"/>
<dbReference type="PROSITE" id="PS51847">
    <property type="entry name" value="SMP"/>
    <property type="match status" value="1"/>
</dbReference>
<dbReference type="GO" id="GO:0008289">
    <property type="term" value="F:lipid binding"/>
    <property type="evidence" value="ECO:0007669"/>
    <property type="project" value="UniProtKB-KW"/>
</dbReference>
<dbReference type="Pfam" id="PF00168">
    <property type="entry name" value="C2"/>
    <property type="match status" value="2"/>
</dbReference>
<keyword evidence="8 12" id="KW-1133">Transmembrane helix</keyword>
<evidence type="ECO:0000256" key="5">
    <source>
        <dbReference type="ARBA" id="ARBA00022723"/>
    </source>
</evidence>
<dbReference type="CDD" id="cd00030">
    <property type="entry name" value="C2"/>
    <property type="match status" value="2"/>
</dbReference>
<keyword evidence="7" id="KW-0106">Calcium</keyword>
<evidence type="ECO:0000256" key="6">
    <source>
        <dbReference type="ARBA" id="ARBA00022737"/>
    </source>
</evidence>
<dbReference type="GO" id="GO:0005737">
    <property type="term" value="C:cytoplasm"/>
    <property type="evidence" value="ECO:0007669"/>
    <property type="project" value="UniProtKB-ARBA"/>
</dbReference>
<evidence type="ECO:0000256" key="10">
    <source>
        <dbReference type="ARBA" id="ARBA00023121"/>
    </source>
</evidence>
<evidence type="ECO:0000256" key="3">
    <source>
        <dbReference type="ARBA" id="ARBA00022448"/>
    </source>
</evidence>
<dbReference type="PRINTS" id="PR00360">
    <property type="entry name" value="C2DOMAIN"/>
</dbReference>
<comment type="subcellular location">
    <subcellularLocation>
        <location evidence="1">Membrane</location>
        <topology evidence="1">Single-pass membrane protein</topology>
    </subcellularLocation>
</comment>
<dbReference type="Gramene" id="KCW65425">
    <property type="protein sequence ID" value="KCW65425"/>
    <property type="gene ID" value="EUGRSUZ_G02846"/>
</dbReference>
<protein>
    <submittedName>
        <fullName evidence="15">Uncharacterized protein</fullName>
    </submittedName>
</protein>
<reference evidence="15" key="1">
    <citation type="submission" date="2013-07" db="EMBL/GenBank/DDBJ databases">
        <title>The genome of Eucalyptus grandis.</title>
        <authorList>
            <person name="Schmutz J."/>
            <person name="Hayes R."/>
            <person name="Myburg A."/>
            <person name="Tuskan G."/>
            <person name="Grattapaglia D."/>
            <person name="Rokhsar D.S."/>
        </authorList>
    </citation>
    <scope>NUCLEOTIDE SEQUENCE</scope>
    <source>
        <tissue evidence="15">Leaf extractions</tissue>
    </source>
</reference>
<evidence type="ECO:0000256" key="2">
    <source>
        <dbReference type="ARBA" id="ARBA00006996"/>
    </source>
</evidence>
<evidence type="ECO:0000256" key="12">
    <source>
        <dbReference type="SAM" id="Phobius"/>
    </source>
</evidence>
<keyword evidence="6" id="KW-0677">Repeat</keyword>
<feature type="domain" description="C2" evidence="13">
    <location>
        <begin position="405"/>
        <end position="526"/>
    </location>
</feature>
<dbReference type="GO" id="GO:0046872">
    <property type="term" value="F:metal ion binding"/>
    <property type="evidence" value="ECO:0007669"/>
    <property type="project" value="UniProtKB-KW"/>
</dbReference>
<dbReference type="FunFam" id="2.60.40.150:FF:000102">
    <property type="entry name" value="Synaptotagmin-2 isoform A"/>
    <property type="match status" value="1"/>
</dbReference>
<evidence type="ECO:0000259" key="13">
    <source>
        <dbReference type="PROSITE" id="PS50004"/>
    </source>
</evidence>
<dbReference type="InterPro" id="IPR031468">
    <property type="entry name" value="SMP_LBD"/>
</dbReference>
<evidence type="ECO:0000256" key="9">
    <source>
        <dbReference type="ARBA" id="ARBA00023055"/>
    </source>
</evidence>
<dbReference type="GO" id="GO:0012505">
    <property type="term" value="C:endomembrane system"/>
    <property type="evidence" value="ECO:0007669"/>
    <property type="project" value="UniProtKB-ARBA"/>
</dbReference>
<dbReference type="InterPro" id="IPR045050">
    <property type="entry name" value="Synaptotagmin_plant"/>
</dbReference>
<keyword evidence="3" id="KW-0813">Transport</keyword>
<dbReference type="InterPro" id="IPR039010">
    <property type="entry name" value="Synaptotagmin_SMP"/>
</dbReference>
<dbReference type="InterPro" id="IPR035892">
    <property type="entry name" value="C2_domain_sf"/>
</dbReference>
<organism evidence="15">
    <name type="scientific">Eucalyptus grandis</name>
    <name type="common">Flooded gum</name>
    <dbReference type="NCBI Taxonomy" id="71139"/>
    <lineage>
        <taxon>Eukaryota</taxon>
        <taxon>Viridiplantae</taxon>
        <taxon>Streptophyta</taxon>
        <taxon>Embryophyta</taxon>
        <taxon>Tracheophyta</taxon>
        <taxon>Spermatophyta</taxon>
        <taxon>Magnoliopsida</taxon>
        <taxon>eudicotyledons</taxon>
        <taxon>Gunneridae</taxon>
        <taxon>Pentapetalae</taxon>
        <taxon>rosids</taxon>
        <taxon>malvids</taxon>
        <taxon>Myrtales</taxon>
        <taxon>Myrtaceae</taxon>
        <taxon>Myrtoideae</taxon>
        <taxon>Eucalypteae</taxon>
        <taxon>Eucalyptus</taxon>
    </lineage>
</organism>
<dbReference type="PANTHER" id="PTHR10774:SF62">
    <property type="entry name" value="SYNAPTOTAGMIN-3"/>
    <property type="match status" value="1"/>
</dbReference>